<sequence length="155" mass="17736">MQFSGKEDIEAPAAQVFAALADFASYERWAIRRGIHVKRLYDHPHPQVGMAWQARFELRGRPRKLHIEMETYTPQNLMQFAFSSQGVEGRLVLELVALSAGRTRMSVVLDLKPKTLPARLLVQSLKLARSSLTKRFKLNLAEFARNMEERLARAS</sequence>
<dbReference type="AlphaFoldDB" id="A0A1I7CUW3"/>
<gene>
    <name evidence="1" type="ORF">SAMN05216236_12019</name>
</gene>
<reference evidence="1 2" key="1">
    <citation type="submission" date="2016-10" db="EMBL/GenBank/DDBJ databases">
        <authorList>
            <person name="de Groot N.N."/>
        </authorList>
    </citation>
    <scope>NUCLEOTIDE SEQUENCE [LARGE SCALE GENOMIC DNA]</scope>
    <source>
        <strain evidence="1 2">CGMCC 1.10959</strain>
    </source>
</reference>
<dbReference type="Gene3D" id="3.30.530.20">
    <property type="match status" value="1"/>
</dbReference>
<organism evidence="1 2">
    <name type="scientific">Sedimentitalea nanhaiensis</name>
    <dbReference type="NCBI Taxonomy" id="999627"/>
    <lineage>
        <taxon>Bacteria</taxon>
        <taxon>Pseudomonadati</taxon>
        <taxon>Pseudomonadota</taxon>
        <taxon>Alphaproteobacteria</taxon>
        <taxon>Rhodobacterales</taxon>
        <taxon>Paracoccaceae</taxon>
        <taxon>Sedimentitalea</taxon>
    </lineage>
</organism>
<dbReference type="eggNOG" id="COG3427">
    <property type="taxonomic scope" value="Bacteria"/>
</dbReference>
<dbReference type="InterPro" id="IPR023393">
    <property type="entry name" value="START-like_dom_sf"/>
</dbReference>
<accession>A0A1I7CUW3</accession>
<protein>
    <submittedName>
        <fullName evidence="1">Polyketide cyclase / dehydrase and lipid transport</fullName>
    </submittedName>
</protein>
<name>A0A1I7CUW3_9RHOB</name>
<dbReference type="EMBL" id="FPAW01000020">
    <property type="protein sequence ID" value="SFU03247.1"/>
    <property type="molecule type" value="Genomic_DNA"/>
</dbReference>
<dbReference type="SUPFAM" id="SSF55961">
    <property type="entry name" value="Bet v1-like"/>
    <property type="match status" value="1"/>
</dbReference>
<dbReference type="InterPro" id="IPR019587">
    <property type="entry name" value="Polyketide_cyclase/dehydratase"/>
</dbReference>
<proteinExistence type="predicted"/>
<keyword evidence="2" id="KW-1185">Reference proteome</keyword>
<dbReference type="STRING" id="999627.SAMN05216236_12019"/>
<dbReference type="Pfam" id="PF10604">
    <property type="entry name" value="Polyketide_cyc2"/>
    <property type="match status" value="1"/>
</dbReference>
<dbReference type="OrthoDB" id="7860307at2"/>
<dbReference type="RefSeq" id="WP_027262107.1">
    <property type="nucleotide sequence ID" value="NZ_FPAW01000020.1"/>
</dbReference>
<evidence type="ECO:0000313" key="2">
    <source>
        <dbReference type="Proteomes" id="UP000182466"/>
    </source>
</evidence>
<evidence type="ECO:0000313" key="1">
    <source>
        <dbReference type="EMBL" id="SFU03247.1"/>
    </source>
</evidence>
<dbReference type="Proteomes" id="UP000182466">
    <property type="component" value="Unassembled WGS sequence"/>
</dbReference>